<feature type="transmembrane region" description="Helical" evidence="1">
    <location>
        <begin position="6"/>
        <end position="25"/>
    </location>
</feature>
<dbReference type="Proteomes" id="UP000028252">
    <property type="component" value="Unassembled WGS sequence"/>
</dbReference>
<name>A0A081G282_9GAMM</name>
<feature type="transmembrane region" description="Helical" evidence="1">
    <location>
        <begin position="95"/>
        <end position="113"/>
    </location>
</feature>
<feature type="transmembrane region" description="Helical" evidence="1">
    <location>
        <begin position="125"/>
        <end position="145"/>
    </location>
</feature>
<feature type="transmembrane region" description="Helical" evidence="1">
    <location>
        <begin position="37"/>
        <end position="56"/>
    </location>
</feature>
<sequence length="213" mass="22191">MVNVVTLAADLLLVVAASGSALWSWTARSSVDQQRALLSAWALSALFVALSVPATYLPTDNGNDLSVIRQMALNLAIYISPALIAVAVYAQARGLYWSPAGWGRLLLGLFAGFELSRQMGYAEPYLQTLGTAVVATVFAGGFRFGEPNARKTMSLAAVVLGVAFAVASPAAPDWGLAINGQSPAGFSALCALSLLLGTNALRRELAAAAHSQH</sequence>
<feature type="transmembrane region" description="Helical" evidence="1">
    <location>
        <begin position="68"/>
        <end position="88"/>
    </location>
</feature>
<keyword evidence="1" id="KW-1133">Transmembrane helix</keyword>
<keyword evidence="1" id="KW-0812">Transmembrane</keyword>
<organism evidence="2 3">
    <name type="scientific">Marinobacterium lacunae</name>
    <dbReference type="NCBI Taxonomy" id="1232683"/>
    <lineage>
        <taxon>Bacteria</taxon>
        <taxon>Pseudomonadati</taxon>
        <taxon>Pseudomonadota</taxon>
        <taxon>Gammaproteobacteria</taxon>
        <taxon>Oceanospirillales</taxon>
        <taxon>Oceanospirillaceae</taxon>
        <taxon>Marinobacterium</taxon>
    </lineage>
</organism>
<dbReference type="OrthoDB" id="6199484at2"/>
<reference evidence="2 3" key="1">
    <citation type="submission" date="2014-04" db="EMBL/GenBank/DDBJ databases">
        <title>Marinobacterium kochiensis sp. nov., isolated from sediment sample collected from Kochi backwaters in Kerala, India.</title>
        <authorList>
            <person name="Singh A."/>
            <person name="Pinnaka A.K."/>
        </authorList>
    </citation>
    <scope>NUCLEOTIDE SEQUENCE [LARGE SCALE GENOMIC DNA]</scope>
    <source>
        <strain evidence="2 3">AK27</strain>
    </source>
</reference>
<dbReference type="EMBL" id="JMQN01000013">
    <property type="protein sequence ID" value="KEA64887.1"/>
    <property type="molecule type" value="Genomic_DNA"/>
</dbReference>
<evidence type="ECO:0000313" key="2">
    <source>
        <dbReference type="EMBL" id="KEA64887.1"/>
    </source>
</evidence>
<keyword evidence="1" id="KW-0472">Membrane</keyword>
<feature type="transmembrane region" description="Helical" evidence="1">
    <location>
        <begin position="152"/>
        <end position="171"/>
    </location>
</feature>
<dbReference type="PATRIC" id="fig|1232683.4.peg.581"/>
<dbReference type="STRING" id="1232683.ADIMK_0589"/>
<dbReference type="AlphaFoldDB" id="A0A081G282"/>
<keyword evidence="3" id="KW-1185">Reference proteome</keyword>
<protein>
    <recommendedName>
        <fullName evidence="4">Integral membrane protein</fullName>
    </recommendedName>
</protein>
<dbReference type="RefSeq" id="WP_051692380.1">
    <property type="nucleotide sequence ID" value="NZ_JMQN01000013.1"/>
</dbReference>
<evidence type="ECO:0008006" key="4">
    <source>
        <dbReference type="Google" id="ProtNLM"/>
    </source>
</evidence>
<comment type="caution">
    <text evidence="2">The sequence shown here is derived from an EMBL/GenBank/DDBJ whole genome shotgun (WGS) entry which is preliminary data.</text>
</comment>
<feature type="transmembrane region" description="Helical" evidence="1">
    <location>
        <begin position="183"/>
        <end position="201"/>
    </location>
</feature>
<gene>
    <name evidence="2" type="ORF">ADIMK_0589</name>
</gene>
<evidence type="ECO:0000256" key="1">
    <source>
        <dbReference type="SAM" id="Phobius"/>
    </source>
</evidence>
<proteinExistence type="predicted"/>
<accession>A0A081G282</accession>
<evidence type="ECO:0000313" key="3">
    <source>
        <dbReference type="Proteomes" id="UP000028252"/>
    </source>
</evidence>